<dbReference type="GO" id="GO:0000155">
    <property type="term" value="F:phosphorelay sensor kinase activity"/>
    <property type="evidence" value="ECO:0007669"/>
    <property type="project" value="InterPro"/>
</dbReference>
<dbReference type="AlphaFoldDB" id="A0A243WJ26"/>
<feature type="chain" id="PRO_5012467477" description="histidine kinase" evidence="6">
    <location>
        <begin position="22"/>
        <end position="756"/>
    </location>
</feature>
<evidence type="ECO:0000256" key="5">
    <source>
        <dbReference type="SAM" id="Phobius"/>
    </source>
</evidence>
<dbReference type="InterPro" id="IPR036890">
    <property type="entry name" value="HATPase_C_sf"/>
</dbReference>
<dbReference type="PROSITE" id="PS50109">
    <property type="entry name" value="HIS_KIN"/>
    <property type="match status" value="1"/>
</dbReference>
<evidence type="ECO:0000256" key="2">
    <source>
        <dbReference type="ARBA" id="ARBA00012438"/>
    </source>
</evidence>
<dbReference type="SMART" id="SM00028">
    <property type="entry name" value="TPR"/>
    <property type="match status" value="3"/>
</dbReference>
<dbReference type="InterPro" id="IPR003661">
    <property type="entry name" value="HisK_dim/P_dom"/>
</dbReference>
<keyword evidence="9" id="KW-1185">Reference proteome</keyword>
<dbReference type="SUPFAM" id="SSF55874">
    <property type="entry name" value="ATPase domain of HSP90 chaperone/DNA topoisomerase II/histidine kinase"/>
    <property type="match status" value="1"/>
</dbReference>
<dbReference type="InterPro" id="IPR011990">
    <property type="entry name" value="TPR-like_helical_dom_sf"/>
</dbReference>
<dbReference type="InterPro" id="IPR019734">
    <property type="entry name" value="TPR_rpt"/>
</dbReference>
<dbReference type="EC" id="2.7.13.3" evidence="2"/>
<evidence type="ECO:0000256" key="4">
    <source>
        <dbReference type="SAM" id="Coils"/>
    </source>
</evidence>
<feature type="signal peptide" evidence="6">
    <location>
        <begin position="1"/>
        <end position="21"/>
    </location>
</feature>
<dbReference type="CDD" id="cd00082">
    <property type="entry name" value="HisKA"/>
    <property type="match status" value="1"/>
</dbReference>
<feature type="domain" description="Histidine kinase" evidence="7">
    <location>
        <begin position="519"/>
        <end position="756"/>
    </location>
</feature>
<evidence type="ECO:0000259" key="7">
    <source>
        <dbReference type="PROSITE" id="PS50109"/>
    </source>
</evidence>
<dbReference type="Gene3D" id="1.10.287.130">
    <property type="match status" value="1"/>
</dbReference>
<organism evidence="8 9">
    <name type="scientific">Hymenobacter crusticola</name>
    <dbReference type="NCBI Taxonomy" id="1770526"/>
    <lineage>
        <taxon>Bacteria</taxon>
        <taxon>Pseudomonadati</taxon>
        <taxon>Bacteroidota</taxon>
        <taxon>Cytophagia</taxon>
        <taxon>Cytophagales</taxon>
        <taxon>Hymenobacteraceae</taxon>
        <taxon>Hymenobacter</taxon>
    </lineage>
</organism>
<dbReference type="RefSeq" id="WP_245849420.1">
    <property type="nucleotide sequence ID" value="NZ_MTSE01000001.1"/>
</dbReference>
<dbReference type="SMART" id="SM00388">
    <property type="entry name" value="HisKA"/>
    <property type="match status" value="1"/>
</dbReference>
<dbReference type="PRINTS" id="PR00344">
    <property type="entry name" value="BCTRLSENSOR"/>
</dbReference>
<comment type="caution">
    <text evidence="8">The sequence shown here is derived from an EMBL/GenBank/DDBJ whole genome shotgun (WGS) entry which is preliminary data.</text>
</comment>
<gene>
    <name evidence="8" type="ORF">BXP70_00960</name>
</gene>
<keyword evidence="4" id="KW-0175">Coiled coil</keyword>
<dbReference type="SMART" id="SM00387">
    <property type="entry name" value="HATPase_c"/>
    <property type="match status" value="1"/>
</dbReference>
<keyword evidence="5" id="KW-0472">Membrane</keyword>
<name>A0A243WJ26_9BACT</name>
<dbReference type="InterPro" id="IPR005467">
    <property type="entry name" value="His_kinase_dom"/>
</dbReference>
<dbReference type="PANTHER" id="PTHR43065:SF42">
    <property type="entry name" value="TWO-COMPONENT SENSOR PPRA"/>
    <property type="match status" value="1"/>
</dbReference>
<keyword evidence="5" id="KW-0812">Transmembrane</keyword>
<protein>
    <recommendedName>
        <fullName evidence="2">histidine kinase</fullName>
        <ecNumber evidence="2">2.7.13.3</ecNumber>
    </recommendedName>
</protein>
<dbReference type="InterPro" id="IPR003594">
    <property type="entry name" value="HATPase_dom"/>
</dbReference>
<dbReference type="InterPro" id="IPR036097">
    <property type="entry name" value="HisK_dim/P_sf"/>
</dbReference>
<dbReference type="PANTHER" id="PTHR43065">
    <property type="entry name" value="SENSOR HISTIDINE KINASE"/>
    <property type="match status" value="1"/>
</dbReference>
<accession>A0A243WJ26</accession>
<dbReference type="SUPFAM" id="SSF48452">
    <property type="entry name" value="TPR-like"/>
    <property type="match status" value="2"/>
</dbReference>
<dbReference type="Gene3D" id="1.25.40.10">
    <property type="entry name" value="Tetratricopeptide repeat domain"/>
    <property type="match status" value="2"/>
</dbReference>
<comment type="catalytic activity">
    <reaction evidence="1">
        <text>ATP + protein L-histidine = ADP + protein N-phospho-L-histidine.</text>
        <dbReference type="EC" id="2.7.13.3"/>
    </reaction>
</comment>
<dbReference type="Proteomes" id="UP000194873">
    <property type="component" value="Unassembled WGS sequence"/>
</dbReference>
<sequence length="756" mass="84399">MNRLHLLLLAGLWLLCQIACAQSDSTTQQLWQQLRHHPQADTSRVNLLNKLADYDIHKGSISFARRDSLAVQALQLAQRLDDFYGQAYACYNLATSSDYALKKQVQAKLLQALPLAERSGNKPLLIRILSLLAFFSEKQGLGYSQRAIAVARALGSPVLLKRSYQNQADYFANIEGNNYLALQATLQELPVAQQTHMPVEEVDALGDVAERYMAVNDYPQALLYLQQALGKAKTLAPSPQARYQKGWLLYDLGECNLLMGHYAQAQVAYQRALPFADQASTIMQRRRGLADVYERQRNPKALAYARQLMQELQQPPYAEQLWRTRSQVCLTLGRYYLRTRQADSAVYYSRYALHMAQASTAKEPLRDALQLMAQAYAQQKDYAQAYAYQNRYLGLKDTLSNEQTARQVTAIRFTQDLARQKGQIALLTRNQQLQAEAARRQRLLLLAALAVLTLIGGLVFVLARNNRLKQRANLLLEQQKAELQVQRDQTTQALTDLRATQAQLIQKEKMASLGELTAGIAHEIQNPLNFVNNFADVSAELVAELKEAQAAGDTEEVVALAEDLGQNLGKIHQHGQRASSIVRGMLEHSRASTGERQPTDLNTLADEYLRLAYHGLRAKDKSFNAELKTNFAPGLPLVEAVSQDLGRVLLNLFNNAFYAVQLRQKQGEPGYQPTITVSTKQLNQQVQIRVADNGTGIRDAVREKIFQPFFTTKPTGEGTGLGLSLSYDIITKGHGGTLAVESEAGQGTEFIITLPI</sequence>
<feature type="coiled-coil region" evidence="4">
    <location>
        <begin position="469"/>
        <end position="500"/>
    </location>
</feature>
<keyword evidence="3" id="KW-0597">Phosphoprotein</keyword>
<evidence type="ECO:0000313" key="8">
    <source>
        <dbReference type="EMBL" id="OUJ75895.1"/>
    </source>
</evidence>
<proteinExistence type="predicted"/>
<reference evidence="8 9" key="1">
    <citation type="submission" date="2017-01" db="EMBL/GenBank/DDBJ databases">
        <title>A new Hymenobacter.</title>
        <authorList>
            <person name="Liang Y."/>
            <person name="Feng F."/>
        </authorList>
    </citation>
    <scope>NUCLEOTIDE SEQUENCE [LARGE SCALE GENOMIC DNA]</scope>
    <source>
        <strain evidence="8">MIMBbqt21</strain>
    </source>
</reference>
<dbReference type="SUPFAM" id="SSF47384">
    <property type="entry name" value="Homodimeric domain of signal transducing histidine kinase"/>
    <property type="match status" value="1"/>
</dbReference>
<dbReference type="Gene3D" id="3.30.565.10">
    <property type="entry name" value="Histidine kinase-like ATPase, C-terminal domain"/>
    <property type="match status" value="1"/>
</dbReference>
<keyword evidence="6" id="KW-0732">Signal</keyword>
<dbReference type="EMBL" id="MTSE01000001">
    <property type="protein sequence ID" value="OUJ75895.1"/>
    <property type="molecule type" value="Genomic_DNA"/>
</dbReference>
<dbReference type="Pfam" id="PF00512">
    <property type="entry name" value="HisKA"/>
    <property type="match status" value="1"/>
</dbReference>
<dbReference type="Pfam" id="PF02518">
    <property type="entry name" value="HATPase_c"/>
    <property type="match status" value="1"/>
</dbReference>
<evidence type="ECO:0000313" key="9">
    <source>
        <dbReference type="Proteomes" id="UP000194873"/>
    </source>
</evidence>
<feature type="transmembrane region" description="Helical" evidence="5">
    <location>
        <begin position="443"/>
        <end position="463"/>
    </location>
</feature>
<evidence type="ECO:0000256" key="3">
    <source>
        <dbReference type="ARBA" id="ARBA00022553"/>
    </source>
</evidence>
<dbReference type="InterPro" id="IPR004358">
    <property type="entry name" value="Sig_transdc_His_kin-like_C"/>
</dbReference>
<keyword evidence="5" id="KW-1133">Transmembrane helix</keyword>
<evidence type="ECO:0000256" key="1">
    <source>
        <dbReference type="ARBA" id="ARBA00000085"/>
    </source>
</evidence>
<evidence type="ECO:0000256" key="6">
    <source>
        <dbReference type="SAM" id="SignalP"/>
    </source>
</evidence>